<comment type="caution">
    <text evidence="1">The sequence shown here is derived from an EMBL/GenBank/DDBJ whole genome shotgun (WGS) entry which is preliminary data.</text>
</comment>
<evidence type="ECO:0000313" key="1">
    <source>
        <dbReference type="EMBL" id="CAM0146815.1"/>
    </source>
</evidence>
<dbReference type="AlphaFoldDB" id="A0ABC9GYI2"/>
<reference evidence="1" key="1">
    <citation type="submission" date="2024-10" db="EMBL/GenBank/DDBJ databases">
        <authorList>
            <person name="Ryan C."/>
        </authorList>
    </citation>
    <scope>NUCLEOTIDE SEQUENCE [LARGE SCALE GENOMIC DNA]</scope>
</reference>
<dbReference type="PANTHER" id="PTHR32133:SF372">
    <property type="entry name" value="F-BOX DOMAIN-CONTAINING PROTEIN"/>
    <property type="match status" value="1"/>
</dbReference>
<sequence>MDPPRPMPELIDDVIAEILLRLPSDEPRCLFRASLACLLWRRLLTDAAFLRRYRRFHRTPPLLGFFFMDDEWHNNPIRCFIPTTSPSPFPRTMLNCRTWAFRHISKAVLCAMAGCDHSDYHRGPFLVVWVTKDPSFSKGYARVYSSRVGSWGSCASVVLGIVDPINLSHATVVGDQVYFMLQMGARILQYDLAKHHLSVIDPPEWYYEGISLVSTEDSLLGVTVIRGSNLHL</sequence>
<dbReference type="PANTHER" id="PTHR32133">
    <property type="entry name" value="OS07G0120400 PROTEIN"/>
    <property type="match status" value="1"/>
</dbReference>
<dbReference type="SUPFAM" id="SSF81383">
    <property type="entry name" value="F-box domain"/>
    <property type="match status" value="1"/>
</dbReference>
<dbReference type="Proteomes" id="UP001497457">
    <property type="component" value="Unassembled WGS sequence"/>
</dbReference>
<protein>
    <recommendedName>
        <fullName evidence="3">F-box domain-containing protein</fullName>
    </recommendedName>
</protein>
<evidence type="ECO:0008006" key="3">
    <source>
        <dbReference type="Google" id="ProtNLM"/>
    </source>
</evidence>
<proteinExistence type="predicted"/>
<dbReference type="EMBL" id="CAXIPR030000688">
    <property type="protein sequence ID" value="CAM0146815.1"/>
    <property type="molecule type" value="Genomic_DNA"/>
</dbReference>
<keyword evidence="2" id="KW-1185">Reference proteome</keyword>
<accession>A0ABC9GYI2</accession>
<name>A0ABC9GYI2_9POAL</name>
<dbReference type="InterPro" id="IPR036047">
    <property type="entry name" value="F-box-like_dom_sf"/>
</dbReference>
<evidence type="ECO:0000313" key="2">
    <source>
        <dbReference type="Proteomes" id="UP001497457"/>
    </source>
</evidence>
<gene>
    <name evidence="1" type="ORF">URODEC1_LOCUS120330</name>
</gene>
<organism evidence="1 2">
    <name type="scientific">Urochloa decumbens</name>
    <dbReference type="NCBI Taxonomy" id="240449"/>
    <lineage>
        <taxon>Eukaryota</taxon>
        <taxon>Viridiplantae</taxon>
        <taxon>Streptophyta</taxon>
        <taxon>Embryophyta</taxon>
        <taxon>Tracheophyta</taxon>
        <taxon>Spermatophyta</taxon>
        <taxon>Magnoliopsida</taxon>
        <taxon>Liliopsida</taxon>
        <taxon>Poales</taxon>
        <taxon>Poaceae</taxon>
        <taxon>PACMAD clade</taxon>
        <taxon>Panicoideae</taxon>
        <taxon>Panicodae</taxon>
        <taxon>Paniceae</taxon>
        <taxon>Melinidinae</taxon>
        <taxon>Urochloa</taxon>
    </lineage>
</organism>